<sequence length="409" mass="44072">MPAVASSPIPAVLEKLGPLDADRIADLCPYLASVPDPRSRRGRWYSLVSVLLVCACAAVSGAKSLEEIAEFAERATNTLLATLGIRRHLLGWRRGPKPVTIGRVLMAVDGDALDQAVGAYLADQHRKSACVDTPTVRRRRVIAVDGKALRGSARLDAPRRHLLAAVTHHPVATLAQVEVGAKTNETRHFKPLLAPLHLADAVVTFDALHSVKANITWLVETKKAHYIAVIKTNQPTAYAQLAALPWASITVQHTASRAAHGRRESRSIKTCSIADSLGGIAFPHARLAIRVHRRRKPTGKPESRESVYAVSSLDIHQTSPADLAAAIRGHWGIENSSHYIRDVTFAEDASTVHAGNAPRAMATFRNLAIGTLKLLGADNIAKTTRAIRHEPERALAILGITNNPGTHGT</sequence>
<gene>
    <name evidence="3" type="ORF">QCN29_22835</name>
</gene>
<organism evidence="3 4">
    <name type="scientific">Streptomyces chengmaiensis</name>
    <dbReference type="NCBI Taxonomy" id="3040919"/>
    <lineage>
        <taxon>Bacteria</taxon>
        <taxon>Bacillati</taxon>
        <taxon>Actinomycetota</taxon>
        <taxon>Actinomycetes</taxon>
        <taxon>Kitasatosporales</taxon>
        <taxon>Streptomycetaceae</taxon>
        <taxon>Streptomyces</taxon>
    </lineage>
</organism>
<dbReference type="InterPro" id="IPR002559">
    <property type="entry name" value="Transposase_11"/>
</dbReference>
<evidence type="ECO:0000259" key="1">
    <source>
        <dbReference type="Pfam" id="PF01609"/>
    </source>
</evidence>
<dbReference type="PANTHER" id="PTHR30298:SF0">
    <property type="entry name" value="PROTEIN YBFL-RELATED"/>
    <property type="match status" value="1"/>
</dbReference>
<evidence type="ECO:0000313" key="3">
    <source>
        <dbReference type="EMBL" id="MDH2391563.1"/>
    </source>
</evidence>
<dbReference type="Pfam" id="PF01609">
    <property type="entry name" value="DDE_Tnp_1"/>
    <property type="match status" value="1"/>
</dbReference>
<evidence type="ECO:0000259" key="2">
    <source>
        <dbReference type="Pfam" id="PF13808"/>
    </source>
</evidence>
<dbReference type="InterPro" id="IPR047647">
    <property type="entry name" value="ISAs1_transpos"/>
</dbReference>
<comment type="caution">
    <text evidence="3">The sequence shown here is derived from an EMBL/GenBank/DDBJ whole genome shotgun (WGS) entry which is preliminary data.</text>
</comment>
<dbReference type="NCBIfam" id="NF033564">
    <property type="entry name" value="transpos_ISAs1"/>
    <property type="match status" value="1"/>
</dbReference>
<feature type="domain" description="Transposase IS4-like" evidence="1">
    <location>
        <begin position="139"/>
        <end position="368"/>
    </location>
</feature>
<dbReference type="Proteomes" id="UP001223144">
    <property type="component" value="Unassembled WGS sequence"/>
</dbReference>
<name>A0ABT6HTJ9_9ACTN</name>
<protein>
    <submittedName>
        <fullName evidence="3">ISAs1 family transposase</fullName>
    </submittedName>
</protein>
<reference evidence="3 4" key="1">
    <citation type="submission" date="2023-04" db="EMBL/GenBank/DDBJ databases">
        <title>Streptomyces chengmaiensis sp. nov. isolated from the stem of mangrove plant in Hainan.</title>
        <authorList>
            <person name="Huang X."/>
            <person name="Zhou S."/>
            <person name="Chu X."/>
            <person name="Xie Y."/>
            <person name="Lin Y."/>
        </authorList>
    </citation>
    <scope>NUCLEOTIDE SEQUENCE [LARGE SCALE GENOMIC DNA]</scope>
    <source>
        <strain evidence="3 4">HNM0663</strain>
    </source>
</reference>
<dbReference type="EMBL" id="JARWBG010000029">
    <property type="protein sequence ID" value="MDH2391563.1"/>
    <property type="molecule type" value="Genomic_DNA"/>
</dbReference>
<dbReference type="PANTHER" id="PTHR30298">
    <property type="entry name" value="H REPEAT-ASSOCIATED PREDICTED TRANSPOSASE"/>
    <property type="match status" value="1"/>
</dbReference>
<dbReference type="InterPro" id="IPR051698">
    <property type="entry name" value="Transposase_11-like"/>
</dbReference>
<feature type="domain" description="H repeat-associated protein N-terminal" evidence="2">
    <location>
        <begin position="30"/>
        <end position="120"/>
    </location>
</feature>
<proteinExistence type="predicted"/>
<accession>A0ABT6HTJ9</accession>
<dbReference type="Pfam" id="PF13808">
    <property type="entry name" value="DDE_Tnp_1_assoc"/>
    <property type="match status" value="1"/>
</dbReference>
<dbReference type="InterPro" id="IPR032806">
    <property type="entry name" value="YbfD_N"/>
</dbReference>
<keyword evidence="4" id="KW-1185">Reference proteome</keyword>
<evidence type="ECO:0000313" key="4">
    <source>
        <dbReference type="Proteomes" id="UP001223144"/>
    </source>
</evidence>
<dbReference type="RefSeq" id="WP_279930451.1">
    <property type="nucleotide sequence ID" value="NZ_JARWBG010000029.1"/>
</dbReference>